<dbReference type="InterPro" id="IPR011011">
    <property type="entry name" value="Znf_FYVE_PHD"/>
</dbReference>
<dbReference type="SMART" id="SM00249">
    <property type="entry name" value="PHD"/>
    <property type="match status" value="1"/>
</dbReference>
<proteinExistence type="predicted"/>
<evidence type="ECO:0000259" key="4">
    <source>
        <dbReference type="SMART" id="SM00249"/>
    </source>
</evidence>
<sequence length="197" mass="23038">MSDSDSPLELCYRCRKGPPETKKTLYECQYCPLMWHETCLSPPFNLVFEKNWMCPQHHEHLLSSRNRRSSAEIQLNNEIMMFETADEIMKYGGVVYSVSAKAIEDEFLRYTRRFRRYSSKSAFYVNKENTPPENECDESSSEYIETEVDGIQMLLDAAAETESYPSEEEDPEHRKYKAIEELVNLVGEDALLEMLSR</sequence>
<feature type="domain" description="Zinc finger PHD-type" evidence="4">
    <location>
        <begin position="10"/>
        <end position="58"/>
    </location>
</feature>
<dbReference type="InterPro" id="IPR052819">
    <property type="entry name" value="Chromatin_regulatory_protein"/>
</dbReference>
<keyword evidence="2" id="KW-0863">Zinc-finger</keyword>
<dbReference type="InterPro" id="IPR001965">
    <property type="entry name" value="Znf_PHD"/>
</dbReference>
<dbReference type="AlphaFoldDB" id="A0A9P6XIG4"/>
<dbReference type="GO" id="GO:0008270">
    <property type="term" value="F:zinc ion binding"/>
    <property type="evidence" value="ECO:0007669"/>
    <property type="project" value="UniProtKB-KW"/>
</dbReference>
<dbReference type="Proteomes" id="UP000716291">
    <property type="component" value="Unassembled WGS sequence"/>
</dbReference>
<comment type="caution">
    <text evidence="5">The sequence shown here is derived from an EMBL/GenBank/DDBJ whole genome shotgun (WGS) entry which is preliminary data.</text>
</comment>
<dbReference type="PANTHER" id="PTHR47636">
    <property type="entry name" value="TRANSCRIPTIONAL REGULATORY PROTEIN RCO1"/>
    <property type="match status" value="1"/>
</dbReference>
<evidence type="ECO:0000313" key="6">
    <source>
        <dbReference type="Proteomes" id="UP000716291"/>
    </source>
</evidence>
<dbReference type="GO" id="GO:0032221">
    <property type="term" value="C:Rpd3S complex"/>
    <property type="evidence" value="ECO:0007669"/>
    <property type="project" value="TreeGrafter"/>
</dbReference>
<evidence type="ECO:0000256" key="2">
    <source>
        <dbReference type="ARBA" id="ARBA00022771"/>
    </source>
</evidence>
<keyword evidence="1" id="KW-0479">Metal-binding</keyword>
<organism evidence="5 6">
    <name type="scientific">Rhizopus oryzae</name>
    <name type="common">Mucormycosis agent</name>
    <name type="synonym">Rhizopus arrhizus var. delemar</name>
    <dbReference type="NCBI Taxonomy" id="64495"/>
    <lineage>
        <taxon>Eukaryota</taxon>
        <taxon>Fungi</taxon>
        <taxon>Fungi incertae sedis</taxon>
        <taxon>Mucoromycota</taxon>
        <taxon>Mucoromycotina</taxon>
        <taxon>Mucoromycetes</taxon>
        <taxon>Mucorales</taxon>
        <taxon>Mucorineae</taxon>
        <taxon>Rhizopodaceae</taxon>
        <taxon>Rhizopus</taxon>
    </lineage>
</organism>
<keyword evidence="3" id="KW-0862">Zinc</keyword>
<accession>A0A9P6XIG4</accession>
<protein>
    <recommendedName>
        <fullName evidence="4">Zinc finger PHD-type domain-containing protein</fullName>
    </recommendedName>
</protein>
<dbReference type="Gene3D" id="3.30.40.10">
    <property type="entry name" value="Zinc/RING finger domain, C3HC4 (zinc finger)"/>
    <property type="match status" value="1"/>
</dbReference>
<dbReference type="GO" id="GO:0006357">
    <property type="term" value="P:regulation of transcription by RNA polymerase II"/>
    <property type="evidence" value="ECO:0007669"/>
    <property type="project" value="TreeGrafter"/>
</dbReference>
<dbReference type="OrthoDB" id="5876363at2759"/>
<evidence type="ECO:0000313" key="5">
    <source>
        <dbReference type="EMBL" id="KAG1314407.1"/>
    </source>
</evidence>
<dbReference type="InterPro" id="IPR013083">
    <property type="entry name" value="Znf_RING/FYVE/PHD"/>
</dbReference>
<name>A0A9P6XIG4_RHIOR</name>
<dbReference type="SUPFAM" id="SSF57903">
    <property type="entry name" value="FYVE/PHD zinc finger"/>
    <property type="match status" value="1"/>
</dbReference>
<dbReference type="PANTHER" id="PTHR47636:SF1">
    <property type="entry name" value="TRANSCRIPTIONAL REGULATORY PROTEIN RCO1"/>
    <property type="match status" value="1"/>
</dbReference>
<evidence type="ECO:0000256" key="1">
    <source>
        <dbReference type="ARBA" id="ARBA00022723"/>
    </source>
</evidence>
<reference evidence="5" key="1">
    <citation type="journal article" date="2020" name="Microb. Genom.">
        <title>Genetic diversity of clinical and environmental Mucorales isolates obtained from an investigation of mucormycosis cases among solid organ transplant recipients.</title>
        <authorList>
            <person name="Nguyen M.H."/>
            <person name="Kaul D."/>
            <person name="Muto C."/>
            <person name="Cheng S.J."/>
            <person name="Richter R.A."/>
            <person name="Bruno V.M."/>
            <person name="Liu G."/>
            <person name="Beyhan S."/>
            <person name="Sundermann A.J."/>
            <person name="Mounaud S."/>
            <person name="Pasculle A.W."/>
            <person name="Nierman W.C."/>
            <person name="Driscoll E."/>
            <person name="Cumbie R."/>
            <person name="Clancy C.J."/>
            <person name="Dupont C.L."/>
        </authorList>
    </citation>
    <scope>NUCLEOTIDE SEQUENCE</scope>
    <source>
        <strain evidence="5">GL11</strain>
    </source>
</reference>
<keyword evidence="6" id="KW-1185">Reference proteome</keyword>
<evidence type="ECO:0000256" key="3">
    <source>
        <dbReference type="ARBA" id="ARBA00022833"/>
    </source>
</evidence>
<dbReference type="EMBL" id="JAANQT010000113">
    <property type="protein sequence ID" value="KAG1314407.1"/>
    <property type="molecule type" value="Genomic_DNA"/>
</dbReference>
<gene>
    <name evidence="5" type="ORF">G6F64_001488</name>
</gene>